<dbReference type="AlphaFoldDB" id="D5G7K5"/>
<dbReference type="HOGENOM" id="CLU_1355538_0_0_1"/>
<name>D5G7K5_TUBMM</name>
<feature type="compositionally biased region" description="Acidic residues" evidence="1">
    <location>
        <begin position="48"/>
        <end position="60"/>
    </location>
</feature>
<feature type="region of interest" description="Disordered" evidence="1">
    <location>
        <begin position="1"/>
        <end position="151"/>
    </location>
</feature>
<dbReference type="KEGG" id="tml:GSTUM_00004597001"/>
<dbReference type="Proteomes" id="UP000006911">
    <property type="component" value="Unassembled WGS sequence"/>
</dbReference>
<dbReference type="GeneID" id="9186977"/>
<evidence type="ECO:0000313" key="3">
    <source>
        <dbReference type="Proteomes" id="UP000006911"/>
    </source>
</evidence>
<keyword evidence="3" id="KW-1185">Reference proteome</keyword>
<gene>
    <name evidence="2" type="ORF">GSTUM_00004597001</name>
</gene>
<accession>D5G7K5</accession>
<reference evidence="2 3" key="1">
    <citation type="journal article" date="2010" name="Nature">
        <title>Perigord black truffle genome uncovers evolutionary origins and mechanisms of symbiosis.</title>
        <authorList>
            <person name="Martin F."/>
            <person name="Kohler A."/>
            <person name="Murat C."/>
            <person name="Balestrini R."/>
            <person name="Coutinho P.M."/>
            <person name="Jaillon O."/>
            <person name="Montanini B."/>
            <person name="Morin E."/>
            <person name="Noel B."/>
            <person name="Percudani R."/>
            <person name="Porcel B."/>
            <person name="Rubini A."/>
            <person name="Amicucci A."/>
            <person name="Amselem J."/>
            <person name="Anthouard V."/>
            <person name="Arcioni S."/>
            <person name="Artiguenave F."/>
            <person name="Aury J.M."/>
            <person name="Ballario P."/>
            <person name="Bolchi A."/>
            <person name="Brenna A."/>
            <person name="Brun A."/>
            <person name="Buee M."/>
            <person name="Cantarel B."/>
            <person name="Chevalier G."/>
            <person name="Couloux A."/>
            <person name="Da Silva C."/>
            <person name="Denoeud F."/>
            <person name="Duplessis S."/>
            <person name="Ghignone S."/>
            <person name="Hilselberger B."/>
            <person name="Iotti M."/>
            <person name="Marcais B."/>
            <person name="Mello A."/>
            <person name="Miranda M."/>
            <person name="Pacioni G."/>
            <person name="Quesneville H."/>
            <person name="Riccioni C."/>
            <person name="Ruotolo R."/>
            <person name="Splivallo R."/>
            <person name="Stocchi V."/>
            <person name="Tisserant E."/>
            <person name="Viscomi A.R."/>
            <person name="Zambonelli A."/>
            <person name="Zampieri E."/>
            <person name="Henrissat B."/>
            <person name="Lebrun M.H."/>
            <person name="Paolocci F."/>
            <person name="Bonfante P."/>
            <person name="Ottonello S."/>
            <person name="Wincker P."/>
        </authorList>
    </citation>
    <scope>NUCLEOTIDE SEQUENCE [LARGE SCALE GENOMIC DNA]</scope>
    <source>
        <strain evidence="2 3">Mel28</strain>
    </source>
</reference>
<proteinExistence type="predicted"/>
<evidence type="ECO:0000256" key="1">
    <source>
        <dbReference type="SAM" id="MobiDB-lite"/>
    </source>
</evidence>
<sequence>MEIDFPIPTQNRYPRLRLDQMESPPSSPSSLASSLTVKASSSPPPSPSEDEEGSDSDDPLDPLGTLESDNIENIPCSQNPARRYYVPRKRSRSASSPIPLHYCSRTGKGKREDELLSTQGPPRKRKRGRKASGEGGDGGVLEAEAASRKPSDWDGEKWWRMTYSEDEEFDKKEQELEELAKEEKEWREKEWVAKRERLVNCT</sequence>
<dbReference type="EMBL" id="FN430031">
    <property type="protein sequence ID" value="CAZ80498.1"/>
    <property type="molecule type" value="Genomic_DNA"/>
</dbReference>
<dbReference type="InParanoid" id="D5G7K5"/>
<organism evidence="2 3">
    <name type="scientific">Tuber melanosporum (strain Mel28)</name>
    <name type="common">Perigord black truffle</name>
    <dbReference type="NCBI Taxonomy" id="656061"/>
    <lineage>
        <taxon>Eukaryota</taxon>
        <taxon>Fungi</taxon>
        <taxon>Dikarya</taxon>
        <taxon>Ascomycota</taxon>
        <taxon>Pezizomycotina</taxon>
        <taxon>Pezizomycetes</taxon>
        <taxon>Pezizales</taxon>
        <taxon>Tuberaceae</taxon>
        <taxon>Tuber</taxon>
    </lineage>
</organism>
<protein>
    <submittedName>
        <fullName evidence="2">(Perigord truffle) hypothetical protein</fullName>
    </submittedName>
</protein>
<dbReference type="RefSeq" id="XP_002836307.1">
    <property type="nucleotide sequence ID" value="XM_002836261.1"/>
</dbReference>
<evidence type="ECO:0000313" key="2">
    <source>
        <dbReference type="EMBL" id="CAZ80498.1"/>
    </source>
</evidence>